<dbReference type="PANTHER" id="PTHR15907">
    <property type="entry name" value="DUF614 FAMILY PROTEIN-RELATED"/>
    <property type="match status" value="1"/>
</dbReference>
<organism evidence="2 3">
    <name type="scientific">Taxus chinensis</name>
    <name type="common">Chinese yew</name>
    <name type="synonym">Taxus wallichiana var. chinensis</name>
    <dbReference type="NCBI Taxonomy" id="29808"/>
    <lineage>
        <taxon>Eukaryota</taxon>
        <taxon>Viridiplantae</taxon>
        <taxon>Streptophyta</taxon>
        <taxon>Embryophyta</taxon>
        <taxon>Tracheophyta</taxon>
        <taxon>Spermatophyta</taxon>
        <taxon>Pinopsida</taxon>
        <taxon>Pinidae</taxon>
        <taxon>Conifers II</taxon>
        <taxon>Cupressales</taxon>
        <taxon>Taxaceae</taxon>
        <taxon>Taxus</taxon>
    </lineage>
</organism>
<dbReference type="NCBIfam" id="TIGR01571">
    <property type="entry name" value="A_thal_Cys_rich"/>
    <property type="match status" value="1"/>
</dbReference>
<keyword evidence="1" id="KW-0812">Transmembrane</keyword>
<keyword evidence="1" id="KW-1133">Transmembrane helix</keyword>
<dbReference type="EMBL" id="JAHRHJ020000006">
    <property type="protein sequence ID" value="KAH9311988.1"/>
    <property type="molecule type" value="Genomic_DNA"/>
</dbReference>
<feature type="transmembrane region" description="Helical" evidence="1">
    <location>
        <begin position="104"/>
        <end position="127"/>
    </location>
</feature>
<dbReference type="InterPro" id="IPR006461">
    <property type="entry name" value="PLAC_motif_containing"/>
</dbReference>
<dbReference type="Proteomes" id="UP000824469">
    <property type="component" value="Unassembled WGS sequence"/>
</dbReference>
<protein>
    <recommendedName>
        <fullName evidence="4">Cell number regulator 6</fullName>
    </recommendedName>
</protein>
<evidence type="ECO:0000313" key="3">
    <source>
        <dbReference type="Proteomes" id="UP000824469"/>
    </source>
</evidence>
<dbReference type="OMA" id="EDMNSFW"/>
<evidence type="ECO:0000256" key="1">
    <source>
        <dbReference type="SAM" id="Phobius"/>
    </source>
</evidence>
<evidence type="ECO:0000313" key="2">
    <source>
        <dbReference type="EMBL" id="KAH9311988.1"/>
    </source>
</evidence>
<name>A0AA38L0Z6_TAXCH</name>
<evidence type="ECO:0008006" key="4">
    <source>
        <dbReference type="Google" id="ProtNLM"/>
    </source>
</evidence>
<keyword evidence="1" id="KW-0472">Membrane</keyword>
<dbReference type="Pfam" id="PF04749">
    <property type="entry name" value="PLAC8"/>
    <property type="match status" value="1"/>
</dbReference>
<gene>
    <name evidence="2" type="ORF">KI387_027023</name>
</gene>
<reference evidence="2 3" key="1">
    <citation type="journal article" date="2021" name="Nat. Plants">
        <title>The Taxus genome provides insights into paclitaxel biosynthesis.</title>
        <authorList>
            <person name="Xiong X."/>
            <person name="Gou J."/>
            <person name="Liao Q."/>
            <person name="Li Y."/>
            <person name="Zhou Q."/>
            <person name="Bi G."/>
            <person name="Li C."/>
            <person name="Du R."/>
            <person name="Wang X."/>
            <person name="Sun T."/>
            <person name="Guo L."/>
            <person name="Liang H."/>
            <person name="Lu P."/>
            <person name="Wu Y."/>
            <person name="Zhang Z."/>
            <person name="Ro D.K."/>
            <person name="Shang Y."/>
            <person name="Huang S."/>
            <person name="Yan J."/>
        </authorList>
    </citation>
    <scope>NUCLEOTIDE SEQUENCE [LARGE SCALE GENOMIC DNA]</scope>
    <source>
        <strain evidence="2">Ta-2019</strain>
    </source>
</reference>
<dbReference type="AlphaFoldDB" id="A0AA38L0Z6"/>
<comment type="caution">
    <text evidence="2">The sequence shown here is derived from an EMBL/GenBank/DDBJ whole genome shotgun (WGS) entry which is preliminary data.</text>
</comment>
<sequence length="231" mass="26049">MAQDNNPSRYVKLTKERDTQLEDIRPGELNQPVHVPQLTVHTCRECGQPLPDSYAPPRDEPWTTGICGCAEDPETCCLGLFCPCILYGRNVERLREGTPWERPCTCHVIAVEGCMAVGLAAAIVHGVDPNSAILIGEGIFFAWWMCGIYMGLSRRRLQEKYHLQNSPCDPCMVHCCMHWCALCQEHREMQGRLSDNIVMPMTIINPPVPQEMHAAENTNSVSFDKNEDQNH</sequence>
<proteinExistence type="predicted"/>
<feature type="non-terminal residue" evidence="2">
    <location>
        <position position="1"/>
    </location>
</feature>
<keyword evidence="3" id="KW-1185">Reference proteome</keyword>
<accession>A0AA38L0Z6</accession>
<feature type="transmembrane region" description="Helical" evidence="1">
    <location>
        <begin position="133"/>
        <end position="152"/>
    </location>
</feature>